<dbReference type="InterPro" id="IPR021131">
    <property type="entry name" value="Ribosomal_uL15/eL18"/>
</dbReference>
<feature type="region of interest" description="Disordered" evidence="6">
    <location>
        <begin position="1"/>
        <end position="47"/>
    </location>
</feature>
<dbReference type="InterPro" id="IPR001196">
    <property type="entry name" value="Ribosomal_uL15_CS"/>
</dbReference>
<evidence type="ECO:0000256" key="3">
    <source>
        <dbReference type="ARBA" id="ARBA00023274"/>
    </source>
</evidence>
<evidence type="ECO:0000256" key="6">
    <source>
        <dbReference type="SAM" id="MobiDB-lite"/>
    </source>
</evidence>
<organism evidence="8">
    <name type="scientific">Schlesneria paludicola</name>
    <dbReference type="NCBI Taxonomy" id="360056"/>
    <lineage>
        <taxon>Bacteria</taxon>
        <taxon>Pseudomonadati</taxon>
        <taxon>Planctomycetota</taxon>
        <taxon>Planctomycetia</taxon>
        <taxon>Planctomycetales</taxon>
        <taxon>Planctomycetaceae</taxon>
        <taxon>Schlesneria</taxon>
    </lineage>
</organism>
<dbReference type="InterPro" id="IPR005749">
    <property type="entry name" value="Ribosomal_uL15_bac-type"/>
</dbReference>
<gene>
    <name evidence="4" type="primary">rplO</name>
    <name evidence="8" type="ORF">ENS64_08770</name>
</gene>
<dbReference type="PANTHER" id="PTHR12934">
    <property type="entry name" value="50S RIBOSOMAL PROTEIN L15"/>
    <property type="match status" value="1"/>
</dbReference>
<evidence type="ECO:0000256" key="4">
    <source>
        <dbReference type="HAMAP-Rule" id="MF_01341"/>
    </source>
</evidence>
<dbReference type="GO" id="GO:0022625">
    <property type="term" value="C:cytosolic large ribosomal subunit"/>
    <property type="evidence" value="ECO:0007669"/>
    <property type="project" value="TreeGrafter"/>
</dbReference>
<evidence type="ECO:0000256" key="1">
    <source>
        <dbReference type="ARBA" id="ARBA00007320"/>
    </source>
</evidence>
<comment type="caution">
    <text evidence="8">The sequence shown here is derived from an EMBL/GenBank/DDBJ whole genome shotgun (WGS) entry which is preliminary data.</text>
</comment>
<dbReference type="GO" id="GO:0019843">
    <property type="term" value="F:rRNA binding"/>
    <property type="evidence" value="ECO:0007669"/>
    <property type="project" value="UniProtKB-UniRule"/>
</dbReference>
<comment type="function">
    <text evidence="4">Binds to the 23S rRNA.</text>
</comment>
<dbReference type="NCBIfam" id="TIGR01071">
    <property type="entry name" value="rplO_bact"/>
    <property type="match status" value="1"/>
</dbReference>
<protein>
    <recommendedName>
        <fullName evidence="4">Large ribosomal subunit protein uL15</fullName>
    </recommendedName>
</protein>
<proteinExistence type="inferred from homology"/>
<keyword evidence="3 4" id="KW-0687">Ribonucleoprotein</keyword>
<evidence type="ECO:0000256" key="5">
    <source>
        <dbReference type="RuleBase" id="RU003888"/>
    </source>
</evidence>
<dbReference type="HAMAP" id="MF_01341">
    <property type="entry name" value="Ribosomal_uL15"/>
    <property type="match status" value="1"/>
</dbReference>
<keyword evidence="2 4" id="KW-0689">Ribosomal protein</keyword>
<dbReference type="InterPro" id="IPR036227">
    <property type="entry name" value="Ribosomal_uL15/eL18_sf"/>
</dbReference>
<keyword evidence="4" id="KW-0699">rRNA-binding</keyword>
<dbReference type="Gene3D" id="3.100.10.10">
    <property type="match status" value="1"/>
</dbReference>
<dbReference type="PANTHER" id="PTHR12934:SF11">
    <property type="entry name" value="LARGE RIBOSOMAL SUBUNIT PROTEIN UL15M"/>
    <property type="match status" value="1"/>
</dbReference>
<name>A0A7C4LL67_9PLAN</name>
<sequence length="158" mass="16814">MIISDVHQGVHTQKPRKRVGRGIGSGHGKTCGRGHKGAGSRSGTSRHFGFEGGQMPLFRRIAKRGFNNNQFAVRVAEVNVAALDEAFEPGTQVTPELLVSRGLAKGQFDEIKVLGNGQLSKPLKVAAHRFSASAEQKIVAAGGSVTRISSAPKRMSQT</sequence>
<reference evidence="8" key="1">
    <citation type="journal article" date="2020" name="mSystems">
        <title>Genome- and Community-Level Interaction Insights into Carbon Utilization and Element Cycling Functions of Hydrothermarchaeota in Hydrothermal Sediment.</title>
        <authorList>
            <person name="Zhou Z."/>
            <person name="Liu Y."/>
            <person name="Xu W."/>
            <person name="Pan J."/>
            <person name="Luo Z.H."/>
            <person name="Li M."/>
        </authorList>
    </citation>
    <scope>NUCLEOTIDE SEQUENCE [LARGE SCALE GENOMIC DNA]</scope>
    <source>
        <strain evidence="8">SpSt-508</strain>
    </source>
</reference>
<dbReference type="GO" id="GO:0003735">
    <property type="term" value="F:structural constituent of ribosome"/>
    <property type="evidence" value="ECO:0007669"/>
    <property type="project" value="InterPro"/>
</dbReference>
<dbReference type="AlphaFoldDB" id="A0A7C4LL67"/>
<dbReference type="SUPFAM" id="SSF52080">
    <property type="entry name" value="Ribosomal proteins L15p and L18e"/>
    <property type="match status" value="1"/>
</dbReference>
<dbReference type="EMBL" id="DSVQ01000012">
    <property type="protein sequence ID" value="HGT39336.1"/>
    <property type="molecule type" value="Genomic_DNA"/>
</dbReference>
<dbReference type="Pfam" id="PF00828">
    <property type="entry name" value="Ribosomal_L27A"/>
    <property type="match status" value="1"/>
</dbReference>
<dbReference type="GO" id="GO:0006412">
    <property type="term" value="P:translation"/>
    <property type="evidence" value="ECO:0007669"/>
    <property type="project" value="UniProtKB-UniRule"/>
</dbReference>
<evidence type="ECO:0000256" key="2">
    <source>
        <dbReference type="ARBA" id="ARBA00022980"/>
    </source>
</evidence>
<comment type="subunit">
    <text evidence="4">Part of the 50S ribosomal subunit.</text>
</comment>
<keyword evidence="4" id="KW-0694">RNA-binding</keyword>
<comment type="similarity">
    <text evidence="1 4 5">Belongs to the universal ribosomal protein uL15 family.</text>
</comment>
<evidence type="ECO:0000313" key="8">
    <source>
        <dbReference type="EMBL" id="HGT39336.1"/>
    </source>
</evidence>
<evidence type="ECO:0000259" key="7">
    <source>
        <dbReference type="Pfam" id="PF00828"/>
    </source>
</evidence>
<feature type="domain" description="Large ribosomal subunit protein uL15/eL18" evidence="7">
    <location>
        <begin position="77"/>
        <end position="146"/>
    </location>
</feature>
<accession>A0A7C4LL67</accession>
<dbReference type="PROSITE" id="PS00475">
    <property type="entry name" value="RIBOSOMAL_L15"/>
    <property type="match status" value="1"/>
</dbReference>
<dbReference type="InterPro" id="IPR030878">
    <property type="entry name" value="Ribosomal_uL15"/>
</dbReference>